<evidence type="ECO:0000313" key="1">
    <source>
        <dbReference type="EMBL" id="JAH51463.1"/>
    </source>
</evidence>
<organism evidence="1">
    <name type="scientific">Anguilla anguilla</name>
    <name type="common">European freshwater eel</name>
    <name type="synonym">Muraena anguilla</name>
    <dbReference type="NCBI Taxonomy" id="7936"/>
    <lineage>
        <taxon>Eukaryota</taxon>
        <taxon>Metazoa</taxon>
        <taxon>Chordata</taxon>
        <taxon>Craniata</taxon>
        <taxon>Vertebrata</taxon>
        <taxon>Euteleostomi</taxon>
        <taxon>Actinopterygii</taxon>
        <taxon>Neopterygii</taxon>
        <taxon>Teleostei</taxon>
        <taxon>Anguilliformes</taxon>
        <taxon>Anguillidae</taxon>
        <taxon>Anguilla</taxon>
    </lineage>
</organism>
<dbReference type="EMBL" id="GBXM01057114">
    <property type="protein sequence ID" value="JAH51463.1"/>
    <property type="molecule type" value="Transcribed_RNA"/>
</dbReference>
<proteinExistence type="predicted"/>
<dbReference type="AlphaFoldDB" id="A0A0E9TFH3"/>
<reference evidence="1" key="1">
    <citation type="submission" date="2014-11" db="EMBL/GenBank/DDBJ databases">
        <authorList>
            <person name="Amaro Gonzalez C."/>
        </authorList>
    </citation>
    <scope>NUCLEOTIDE SEQUENCE</scope>
</reference>
<sequence length="50" mass="5306">MKPLMCPTSPSFLQSGGTLPKRGCGRETCGFSDVSIDRTATALVEHVLPL</sequence>
<reference evidence="1" key="2">
    <citation type="journal article" date="2015" name="Fish Shellfish Immunol.">
        <title>Early steps in the European eel (Anguilla anguilla)-Vibrio vulnificus interaction in the gills: Role of the RtxA13 toxin.</title>
        <authorList>
            <person name="Callol A."/>
            <person name="Pajuelo D."/>
            <person name="Ebbesson L."/>
            <person name="Teles M."/>
            <person name="MacKenzie S."/>
            <person name="Amaro C."/>
        </authorList>
    </citation>
    <scope>NUCLEOTIDE SEQUENCE</scope>
</reference>
<accession>A0A0E9TFH3</accession>
<protein>
    <submittedName>
        <fullName evidence="1">Uncharacterized protein</fullName>
    </submittedName>
</protein>
<name>A0A0E9TFH3_ANGAN</name>